<comment type="function">
    <text evidence="7">Catalyzes the oxidation of glucose 6-phosphate to 6-phosphogluconolactone.</text>
</comment>
<dbReference type="InterPro" id="IPR036291">
    <property type="entry name" value="NAD(P)-bd_dom_sf"/>
</dbReference>
<evidence type="ECO:0000256" key="6">
    <source>
        <dbReference type="ARBA" id="ARBA00023277"/>
    </source>
</evidence>
<accession>A0ABX9KI52</accession>
<keyword evidence="5 7" id="KW-0560">Oxidoreductase</keyword>
<dbReference type="Gene3D" id="3.40.50.720">
    <property type="entry name" value="NAD(P)-binding Rossmann-like Domain"/>
    <property type="match status" value="1"/>
</dbReference>
<dbReference type="InterPro" id="IPR001282">
    <property type="entry name" value="G6P_DH"/>
</dbReference>
<dbReference type="PROSITE" id="PS00069">
    <property type="entry name" value="G6P_DEHYDROGENASE"/>
    <property type="match status" value="1"/>
</dbReference>
<sequence length="501" mass="57982">MDLEMKTLCEPDGIEVNTQPFVLIIFGGGGDLSQKKLLPSLYNLFKLNKLNNDSYILSYGKKERTQDQYRELVKTSIENSFQGEKVRIEDSFLEKFSYLSGDSEKLEEIDEINKYICNFEGIKKYQIIFYLATPPNLAKNILNLIQKLELCDKHFVKKIVMEKPFGVDTESAAKLNKNLNEIFKEEEIYRIDHYLGKETVQNILFFRFGNSIFEPLWNRSFIDHIQITAAENIGIESRGNFYEKAGVLKDIIQNHMMQLIALVAMEPPANFEADCIRDEKVKIFKSISNMTDEYMSENLVLGQYGTGKINGENVAGYRDEKNVNSDSNTGTFFSGKFHVDNWRWAGVPFYVRAGKRLNQKLTEIVITFKIPPLKLFGNACRDMLANELVFSIQPEEKISLSINMKYPGMENYPHPVEMNFNYSKLDTISLTAYERLLVDCIKGDLTLFSRQDGIEEMWRVLDPIVAYFNKINFKFPNYSAGSWGPEKSKLLLEKDDRKWRI</sequence>
<dbReference type="Proteomes" id="UP000263486">
    <property type="component" value="Unassembled WGS sequence"/>
</dbReference>
<evidence type="ECO:0000259" key="8">
    <source>
        <dbReference type="Pfam" id="PF00479"/>
    </source>
</evidence>
<protein>
    <recommendedName>
        <fullName evidence="7">Glucose-6-phosphate 1-dehydrogenase</fullName>
        <shortName evidence="7">G6PD</shortName>
        <ecNumber evidence="7">1.1.1.49</ecNumber>
    </recommendedName>
</protein>
<comment type="pathway">
    <text evidence="1 7">Carbohydrate degradation; pentose phosphate pathway; D-ribulose 5-phosphate from D-glucose 6-phosphate (oxidative stage): step 1/3.</text>
</comment>
<dbReference type="EC" id="1.1.1.49" evidence="7"/>
<dbReference type="PRINTS" id="PR00079">
    <property type="entry name" value="G6PDHDRGNASE"/>
</dbReference>
<evidence type="ECO:0000256" key="4">
    <source>
        <dbReference type="ARBA" id="ARBA00022857"/>
    </source>
</evidence>
<reference evidence="10 11" key="1">
    <citation type="submission" date="2018-08" db="EMBL/GenBank/DDBJ databases">
        <title>Draft genome sequence of Psychrilyobacter sp. strain SD5 isolated from Black Sea water.</title>
        <authorList>
            <person name="Yadav S."/>
            <person name="Villanueva L."/>
            <person name="Damste J.S.S."/>
        </authorList>
    </citation>
    <scope>NUCLEOTIDE SEQUENCE [LARGE SCALE GENOMIC DNA]</scope>
    <source>
        <strain evidence="10 11">SD5</strain>
    </source>
</reference>
<proteinExistence type="inferred from homology"/>
<evidence type="ECO:0000259" key="9">
    <source>
        <dbReference type="Pfam" id="PF02781"/>
    </source>
</evidence>
<feature type="domain" description="Glucose-6-phosphate dehydrogenase NAD-binding" evidence="8">
    <location>
        <begin position="24"/>
        <end position="202"/>
    </location>
</feature>
<dbReference type="Pfam" id="PF02781">
    <property type="entry name" value="G6PD_C"/>
    <property type="match status" value="1"/>
</dbReference>
<feature type="active site" description="Proton acceptor" evidence="7">
    <location>
        <position position="255"/>
    </location>
</feature>
<dbReference type="NCBIfam" id="TIGR00871">
    <property type="entry name" value="zwf"/>
    <property type="match status" value="1"/>
</dbReference>
<feature type="binding site" evidence="7">
    <location>
        <position position="231"/>
    </location>
    <ligand>
        <name>substrate</name>
    </ligand>
</feature>
<evidence type="ECO:0000256" key="3">
    <source>
        <dbReference type="ARBA" id="ARBA00022526"/>
    </source>
</evidence>
<evidence type="ECO:0000256" key="2">
    <source>
        <dbReference type="ARBA" id="ARBA00009975"/>
    </source>
</evidence>
<feature type="binding site" evidence="7">
    <location>
        <position position="163"/>
    </location>
    <ligand>
        <name>NADP(+)</name>
        <dbReference type="ChEBI" id="CHEBI:58349"/>
    </ligand>
</feature>
<dbReference type="Gene3D" id="3.30.360.10">
    <property type="entry name" value="Dihydrodipicolinate Reductase, domain 2"/>
    <property type="match status" value="1"/>
</dbReference>
<keyword evidence="4 7" id="KW-0521">NADP</keyword>
<feature type="binding site" evidence="7">
    <location>
        <position position="193"/>
    </location>
    <ligand>
        <name>substrate</name>
    </ligand>
</feature>
<dbReference type="InterPro" id="IPR022675">
    <property type="entry name" value="G6P_DH_C"/>
</dbReference>
<evidence type="ECO:0000313" key="11">
    <source>
        <dbReference type="Proteomes" id="UP000263486"/>
    </source>
</evidence>
<dbReference type="InterPro" id="IPR019796">
    <property type="entry name" value="G6P_DH_AS"/>
</dbReference>
<keyword evidence="11" id="KW-1185">Reference proteome</keyword>
<comment type="caution">
    <text evidence="10">The sequence shown here is derived from an EMBL/GenBank/DDBJ whole genome shotgun (WGS) entry which is preliminary data.</text>
</comment>
<evidence type="ECO:0000256" key="7">
    <source>
        <dbReference type="HAMAP-Rule" id="MF_00966"/>
    </source>
</evidence>
<dbReference type="Pfam" id="PF00479">
    <property type="entry name" value="G6PD_N"/>
    <property type="match status" value="1"/>
</dbReference>
<feature type="binding site" evidence="7">
    <location>
        <position position="355"/>
    </location>
    <ligand>
        <name>substrate</name>
    </ligand>
</feature>
<evidence type="ECO:0000256" key="1">
    <source>
        <dbReference type="ARBA" id="ARBA00004937"/>
    </source>
</evidence>
<name>A0ABX9KI52_9FUSO</name>
<feature type="binding site" evidence="7">
    <location>
        <position position="360"/>
    </location>
    <ligand>
        <name>substrate</name>
    </ligand>
</feature>
<keyword evidence="6 7" id="KW-0119">Carbohydrate metabolism</keyword>
<feature type="binding site" evidence="7">
    <location>
        <position position="197"/>
    </location>
    <ligand>
        <name>substrate</name>
    </ligand>
</feature>
<evidence type="ECO:0000313" key="10">
    <source>
        <dbReference type="EMBL" id="REI41844.1"/>
    </source>
</evidence>
<dbReference type="PANTHER" id="PTHR23429">
    <property type="entry name" value="GLUCOSE-6-PHOSPHATE 1-DEHYDROGENASE G6PD"/>
    <property type="match status" value="1"/>
</dbReference>
<dbReference type="HAMAP" id="MF_00966">
    <property type="entry name" value="G6PD"/>
    <property type="match status" value="1"/>
</dbReference>
<evidence type="ECO:0000256" key="5">
    <source>
        <dbReference type="ARBA" id="ARBA00023002"/>
    </source>
</evidence>
<dbReference type="PANTHER" id="PTHR23429:SF0">
    <property type="entry name" value="GLUCOSE-6-PHOSPHATE 1-DEHYDROGENASE"/>
    <property type="match status" value="1"/>
</dbReference>
<comment type="caution">
    <text evidence="7">Lacks conserved residue(s) required for the propagation of feature annotation.</text>
</comment>
<dbReference type="PIRSF" id="PIRSF000110">
    <property type="entry name" value="G6PD"/>
    <property type="match status" value="1"/>
</dbReference>
<dbReference type="RefSeq" id="WP_114641841.1">
    <property type="nucleotide sequence ID" value="NZ_JAACIO010000006.1"/>
</dbReference>
<gene>
    <name evidence="7 10" type="primary">zwf</name>
    <name evidence="10" type="ORF">DYH56_05370</name>
</gene>
<organism evidence="10 11">
    <name type="scientific">Psychrilyobacter piezotolerans</name>
    <dbReference type="NCBI Taxonomy" id="2293438"/>
    <lineage>
        <taxon>Bacteria</taxon>
        <taxon>Fusobacteriati</taxon>
        <taxon>Fusobacteriota</taxon>
        <taxon>Fusobacteriia</taxon>
        <taxon>Fusobacteriales</taxon>
        <taxon>Fusobacteriaceae</taxon>
        <taxon>Psychrilyobacter</taxon>
    </lineage>
</organism>
<comment type="similarity">
    <text evidence="2 7">Belongs to the glucose-6-phosphate dehydrogenase family.</text>
</comment>
<dbReference type="SUPFAM" id="SSF55347">
    <property type="entry name" value="Glyceraldehyde-3-phosphate dehydrogenase-like, C-terminal domain"/>
    <property type="match status" value="1"/>
</dbReference>
<dbReference type="SUPFAM" id="SSF51735">
    <property type="entry name" value="NAD(P)-binding Rossmann-fold domains"/>
    <property type="match status" value="1"/>
</dbReference>
<dbReference type="InterPro" id="IPR022674">
    <property type="entry name" value="G6P_DH_NAD-bd"/>
</dbReference>
<comment type="catalytic activity">
    <reaction evidence="7">
        <text>D-glucose 6-phosphate + NADP(+) = 6-phospho-D-glucono-1,5-lactone + NADPH + H(+)</text>
        <dbReference type="Rhea" id="RHEA:15841"/>
        <dbReference type="ChEBI" id="CHEBI:15378"/>
        <dbReference type="ChEBI" id="CHEBI:57783"/>
        <dbReference type="ChEBI" id="CHEBI:57955"/>
        <dbReference type="ChEBI" id="CHEBI:58349"/>
        <dbReference type="ChEBI" id="CHEBI:61548"/>
        <dbReference type="EC" id="1.1.1.49"/>
    </reaction>
</comment>
<dbReference type="EMBL" id="QUAJ01000007">
    <property type="protein sequence ID" value="REI41844.1"/>
    <property type="molecule type" value="Genomic_DNA"/>
</dbReference>
<feature type="binding site" evidence="7">
    <location>
        <position position="250"/>
    </location>
    <ligand>
        <name>substrate</name>
    </ligand>
</feature>
<keyword evidence="3 7" id="KW-0313">Glucose metabolism</keyword>
<feature type="domain" description="Glucose-6-phosphate dehydrogenase C-terminal" evidence="9">
    <location>
        <begin position="205"/>
        <end position="500"/>
    </location>
</feature>